<feature type="domain" description="ACT" evidence="13">
    <location>
        <begin position="8"/>
        <end position="81"/>
    </location>
</feature>
<dbReference type="PANTHER" id="PTHR43344:SF2">
    <property type="entry name" value="PHOSPHOSERINE PHOSPHATASE"/>
    <property type="match status" value="1"/>
</dbReference>
<gene>
    <name evidence="14" type="primary">serB</name>
    <name evidence="14" type="ORF">GCM10009547_28220</name>
</gene>
<dbReference type="SFLD" id="SFLDS00003">
    <property type="entry name" value="Haloacid_Dehalogenase"/>
    <property type="match status" value="1"/>
</dbReference>
<dbReference type="PROSITE" id="PS51671">
    <property type="entry name" value="ACT"/>
    <property type="match status" value="1"/>
</dbReference>
<evidence type="ECO:0000256" key="6">
    <source>
        <dbReference type="ARBA" id="ARBA00022723"/>
    </source>
</evidence>
<evidence type="ECO:0000256" key="11">
    <source>
        <dbReference type="ARBA" id="ARBA00048138"/>
    </source>
</evidence>
<evidence type="ECO:0000256" key="9">
    <source>
        <dbReference type="ARBA" id="ARBA00023299"/>
    </source>
</evidence>
<dbReference type="Gene3D" id="3.40.50.1000">
    <property type="entry name" value="HAD superfamily/HAD-like"/>
    <property type="match status" value="1"/>
</dbReference>
<evidence type="ECO:0000313" key="15">
    <source>
        <dbReference type="Proteomes" id="UP001500957"/>
    </source>
</evidence>
<evidence type="ECO:0000256" key="10">
    <source>
        <dbReference type="ARBA" id="ARBA00031693"/>
    </source>
</evidence>
<dbReference type="InterPro" id="IPR049148">
    <property type="entry name" value="PSP_ACT"/>
</dbReference>
<organism evidence="14 15">
    <name type="scientific">Sporichthya brevicatena</name>
    <dbReference type="NCBI Taxonomy" id="171442"/>
    <lineage>
        <taxon>Bacteria</taxon>
        <taxon>Bacillati</taxon>
        <taxon>Actinomycetota</taxon>
        <taxon>Actinomycetes</taxon>
        <taxon>Sporichthyales</taxon>
        <taxon>Sporichthyaceae</taxon>
        <taxon>Sporichthya</taxon>
    </lineage>
</organism>
<keyword evidence="8" id="KW-0460">Magnesium</keyword>
<comment type="catalytic activity">
    <reaction evidence="12">
        <text>O-phospho-D-serine + H2O = D-serine + phosphate</text>
        <dbReference type="Rhea" id="RHEA:24873"/>
        <dbReference type="ChEBI" id="CHEBI:15377"/>
        <dbReference type="ChEBI" id="CHEBI:35247"/>
        <dbReference type="ChEBI" id="CHEBI:43474"/>
        <dbReference type="ChEBI" id="CHEBI:58680"/>
        <dbReference type="EC" id="3.1.3.3"/>
    </reaction>
</comment>
<dbReference type="EC" id="3.1.3.3" evidence="4"/>
<evidence type="ECO:0000256" key="4">
    <source>
        <dbReference type="ARBA" id="ARBA00012640"/>
    </source>
</evidence>
<keyword evidence="6" id="KW-0479">Metal-binding</keyword>
<dbReference type="RefSeq" id="WP_344605776.1">
    <property type="nucleotide sequence ID" value="NZ_BAAAHE010000021.1"/>
</dbReference>
<evidence type="ECO:0000256" key="2">
    <source>
        <dbReference type="ARBA" id="ARBA00005135"/>
    </source>
</evidence>
<protein>
    <recommendedName>
        <fullName evidence="4">phosphoserine phosphatase</fullName>
        <ecNumber evidence="4">3.1.3.3</ecNumber>
    </recommendedName>
    <alternativeName>
        <fullName evidence="10">O-phosphoserine phosphohydrolase</fullName>
    </alternativeName>
</protein>
<keyword evidence="15" id="KW-1185">Reference proteome</keyword>
<dbReference type="NCBIfam" id="TIGR00338">
    <property type="entry name" value="serB"/>
    <property type="match status" value="1"/>
</dbReference>
<evidence type="ECO:0000256" key="8">
    <source>
        <dbReference type="ARBA" id="ARBA00022842"/>
    </source>
</evidence>
<dbReference type="InterPro" id="IPR002912">
    <property type="entry name" value="ACT_dom"/>
</dbReference>
<sequence length="399" mass="41949">MAADRTLLVTITGRDRPGVTAALFDALVGYDVEVVDVEQVVIRGRLVLGVLVAPGTEEAGLRAAVTKVATELGMDVEIASGTGDNLPRRDGRLHVTVLGHPLRTAAMAGVAARIAERGANIDRIMRLSRSPVTSLELNVSGVTDTEDLRIALAAEASARGVDIAVHPAGLHRRGKRLVVMDVDSTLIQGEVIEMLAAHAGFLEQVAEITEAAMRGELDFEQSLRARVALLAGLDASVIDEVRAAVKLTPGARTLIRTLKRLDHEVAIVSGGFTQITDGLVEELGLDYAAANTLEIVDGKLTGQVVGPVVDRAFKARALEQFASLAGVPLSQTVAIGDGANDLDMLAKAGLGVAFNAKPLVRKQARAAINVPYLDALLFLLGISREEVEAADALDALTPN</sequence>
<evidence type="ECO:0000259" key="13">
    <source>
        <dbReference type="PROSITE" id="PS51671"/>
    </source>
</evidence>
<comment type="similarity">
    <text evidence="3">Belongs to the HAD-like hydrolase superfamily. SerB family.</text>
</comment>
<evidence type="ECO:0000256" key="5">
    <source>
        <dbReference type="ARBA" id="ARBA00022605"/>
    </source>
</evidence>
<dbReference type="CDD" id="cd07500">
    <property type="entry name" value="HAD_PSP"/>
    <property type="match status" value="1"/>
</dbReference>
<proteinExistence type="inferred from homology"/>
<evidence type="ECO:0000256" key="1">
    <source>
        <dbReference type="ARBA" id="ARBA00001946"/>
    </source>
</evidence>
<dbReference type="InterPro" id="IPR045865">
    <property type="entry name" value="ACT-like_dom_sf"/>
</dbReference>
<dbReference type="Gene3D" id="3.30.70.260">
    <property type="match status" value="2"/>
</dbReference>
<reference evidence="14 15" key="1">
    <citation type="journal article" date="2019" name="Int. J. Syst. Evol. Microbiol.">
        <title>The Global Catalogue of Microorganisms (GCM) 10K type strain sequencing project: providing services to taxonomists for standard genome sequencing and annotation.</title>
        <authorList>
            <consortium name="The Broad Institute Genomics Platform"/>
            <consortium name="The Broad Institute Genome Sequencing Center for Infectious Disease"/>
            <person name="Wu L."/>
            <person name="Ma J."/>
        </authorList>
    </citation>
    <scope>NUCLEOTIDE SEQUENCE [LARGE SCALE GENOMIC DNA]</scope>
    <source>
        <strain evidence="14 15">JCM 10671</strain>
    </source>
</reference>
<dbReference type="Proteomes" id="UP001500957">
    <property type="component" value="Unassembled WGS sequence"/>
</dbReference>
<keyword evidence="9" id="KW-0718">Serine biosynthesis</keyword>
<dbReference type="Pfam" id="PF21086">
    <property type="entry name" value="ACT_PSP_2"/>
    <property type="match status" value="1"/>
</dbReference>
<keyword evidence="7" id="KW-0378">Hydrolase</keyword>
<name>A0ABN1GZ81_9ACTN</name>
<dbReference type="InterPro" id="IPR004469">
    <property type="entry name" value="PSP"/>
</dbReference>
<dbReference type="SFLD" id="SFLDG01136">
    <property type="entry name" value="C1.6:_Phosphoserine_Phosphatas"/>
    <property type="match status" value="1"/>
</dbReference>
<dbReference type="InterPro" id="IPR036412">
    <property type="entry name" value="HAD-like_sf"/>
</dbReference>
<dbReference type="PANTHER" id="PTHR43344">
    <property type="entry name" value="PHOSPHOSERINE PHOSPHATASE"/>
    <property type="match status" value="1"/>
</dbReference>
<dbReference type="EMBL" id="BAAAHE010000021">
    <property type="protein sequence ID" value="GAA0623472.1"/>
    <property type="molecule type" value="Genomic_DNA"/>
</dbReference>
<dbReference type="InterPro" id="IPR023214">
    <property type="entry name" value="HAD_sf"/>
</dbReference>
<accession>A0ABN1GZ81</accession>
<dbReference type="InterPro" id="IPR050582">
    <property type="entry name" value="HAD-like_SerB"/>
</dbReference>
<comment type="catalytic activity">
    <reaction evidence="11">
        <text>O-phospho-L-serine + H2O = L-serine + phosphate</text>
        <dbReference type="Rhea" id="RHEA:21208"/>
        <dbReference type="ChEBI" id="CHEBI:15377"/>
        <dbReference type="ChEBI" id="CHEBI:33384"/>
        <dbReference type="ChEBI" id="CHEBI:43474"/>
        <dbReference type="ChEBI" id="CHEBI:57524"/>
        <dbReference type="EC" id="3.1.3.3"/>
    </reaction>
</comment>
<evidence type="ECO:0000256" key="12">
    <source>
        <dbReference type="ARBA" id="ARBA00048523"/>
    </source>
</evidence>
<dbReference type="SUPFAM" id="SSF55021">
    <property type="entry name" value="ACT-like"/>
    <property type="match status" value="1"/>
</dbReference>
<dbReference type="NCBIfam" id="TIGR01488">
    <property type="entry name" value="HAD-SF-IB"/>
    <property type="match status" value="1"/>
</dbReference>
<dbReference type="SFLD" id="SFLDG01137">
    <property type="entry name" value="C1.6.1:_Phosphoserine_Phosphat"/>
    <property type="match status" value="1"/>
</dbReference>
<evidence type="ECO:0000256" key="3">
    <source>
        <dbReference type="ARBA" id="ARBA00009184"/>
    </source>
</evidence>
<evidence type="ECO:0000256" key="7">
    <source>
        <dbReference type="ARBA" id="ARBA00022801"/>
    </source>
</evidence>
<dbReference type="Pfam" id="PF13740">
    <property type="entry name" value="ACT_6"/>
    <property type="match status" value="1"/>
</dbReference>
<comment type="pathway">
    <text evidence="2">Amino-acid biosynthesis; L-serine biosynthesis; L-serine from 3-phospho-D-glycerate: step 3/3.</text>
</comment>
<comment type="cofactor">
    <cofactor evidence="1">
        <name>Mg(2+)</name>
        <dbReference type="ChEBI" id="CHEBI:18420"/>
    </cofactor>
</comment>
<dbReference type="SFLD" id="SFLDF00029">
    <property type="entry name" value="phosphoserine_phosphatase"/>
    <property type="match status" value="1"/>
</dbReference>
<comment type="caution">
    <text evidence="14">The sequence shown here is derived from an EMBL/GenBank/DDBJ whole genome shotgun (WGS) entry which is preliminary data.</text>
</comment>
<dbReference type="SUPFAM" id="SSF56784">
    <property type="entry name" value="HAD-like"/>
    <property type="match status" value="1"/>
</dbReference>
<dbReference type="Pfam" id="PF12710">
    <property type="entry name" value="HAD"/>
    <property type="match status" value="1"/>
</dbReference>
<keyword evidence="5" id="KW-0028">Amino-acid biosynthesis</keyword>
<evidence type="ECO:0000313" key="14">
    <source>
        <dbReference type="EMBL" id="GAA0623472.1"/>
    </source>
</evidence>